<evidence type="ECO:0000313" key="2">
    <source>
        <dbReference type="Proteomes" id="UP001055879"/>
    </source>
</evidence>
<accession>A0ACB8YBE7</accession>
<dbReference type="EMBL" id="CM042059">
    <property type="protein sequence ID" value="KAI3680948.1"/>
    <property type="molecule type" value="Genomic_DNA"/>
</dbReference>
<protein>
    <submittedName>
        <fullName evidence="1">Uncharacterized protein</fullName>
    </submittedName>
</protein>
<name>A0ACB8YBE7_ARCLA</name>
<evidence type="ECO:0000313" key="1">
    <source>
        <dbReference type="EMBL" id="KAI3680948.1"/>
    </source>
</evidence>
<reference evidence="1 2" key="2">
    <citation type="journal article" date="2022" name="Mol. Ecol. Resour.">
        <title>The genomes of chicory, endive, great burdock and yacon provide insights into Asteraceae paleo-polyploidization history and plant inulin production.</title>
        <authorList>
            <person name="Fan W."/>
            <person name="Wang S."/>
            <person name="Wang H."/>
            <person name="Wang A."/>
            <person name="Jiang F."/>
            <person name="Liu H."/>
            <person name="Zhao H."/>
            <person name="Xu D."/>
            <person name="Zhang Y."/>
        </authorList>
    </citation>
    <scope>NUCLEOTIDE SEQUENCE [LARGE SCALE GENOMIC DNA]</scope>
    <source>
        <strain evidence="2">cv. Niubang</strain>
    </source>
</reference>
<comment type="caution">
    <text evidence="1">The sequence shown here is derived from an EMBL/GenBank/DDBJ whole genome shotgun (WGS) entry which is preliminary data.</text>
</comment>
<reference evidence="2" key="1">
    <citation type="journal article" date="2022" name="Mol. Ecol. Resour.">
        <title>The genomes of chicory, endive, great burdock and yacon provide insights into Asteraceae palaeo-polyploidization history and plant inulin production.</title>
        <authorList>
            <person name="Fan W."/>
            <person name="Wang S."/>
            <person name="Wang H."/>
            <person name="Wang A."/>
            <person name="Jiang F."/>
            <person name="Liu H."/>
            <person name="Zhao H."/>
            <person name="Xu D."/>
            <person name="Zhang Y."/>
        </authorList>
    </citation>
    <scope>NUCLEOTIDE SEQUENCE [LARGE SCALE GENOMIC DNA]</scope>
    <source>
        <strain evidence="2">cv. Niubang</strain>
    </source>
</reference>
<sequence length="164" mass="19309">MDAGDMISNQIHFEIIKLGTRPSSRVKLLRSPETVSILSGEDVLLVRVRLTCVEVRSLENDNSIAENEINGVVDVAFLVEFSANMNIEELEQRVKLRRGCRNRDQFDDRRRCFRFTVDRLFSRETKRRILIKKVTSSKEDNREMNEVRMCDLREESREMNIVRM</sequence>
<gene>
    <name evidence="1" type="ORF">L6452_35728</name>
</gene>
<organism evidence="1 2">
    <name type="scientific">Arctium lappa</name>
    <name type="common">Greater burdock</name>
    <name type="synonym">Lappa major</name>
    <dbReference type="NCBI Taxonomy" id="4217"/>
    <lineage>
        <taxon>Eukaryota</taxon>
        <taxon>Viridiplantae</taxon>
        <taxon>Streptophyta</taxon>
        <taxon>Embryophyta</taxon>
        <taxon>Tracheophyta</taxon>
        <taxon>Spermatophyta</taxon>
        <taxon>Magnoliopsida</taxon>
        <taxon>eudicotyledons</taxon>
        <taxon>Gunneridae</taxon>
        <taxon>Pentapetalae</taxon>
        <taxon>asterids</taxon>
        <taxon>campanulids</taxon>
        <taxon>Asterales</taxon>
        <taxon>Asteraceae</taxon>
        <taxon>Carduoideae</taxon>
        <taxon>Cardueae</taxon>
        <taxon>Arctiinae</taxon>
        <taxon>Arctium</taxon>
    </lineage>
</organism>
<keyword evidence="2" id="KW-1185">Reference proteome</keyword>
<proteinExistence type="predicted"/>
<dbReference type="Proteomes" id="UP001055879">
    <property type="component" value="Linkage Group LG13"/>
</dbReference>